<dbReference type="Proteomes" id="UP000042997">
    <property type="component" value="Unassembled WGS sequence"/>
</dbReference>
<dbReference type="AlphaFoldDB" id="A0A098BVL8"/>
<reference evidence="1 2" key="1">
    <citation type="journal article" date="2014" name="Genome Announc.">
        <title>Draft Genome Sequence of Propane- and Butane-Oxidizing Actinobacterium Rhodococcus ruber IEGM 231.</title>
        <authorList>
            <person name="Ivshina I.B."/>
            <person name="Kuyukina M.S."/>
            <person name="Krivoruchko A.V."/>
            <person name="Barbe V."/>
            <person name="Fischer C."/>
        </authorList>
    </citation>
    <scope>NUCLEOTIDE SEQUENCE [LARGE SCALE GENOMIC DNA]</scope>
</reference>
<gene>
    <name evidence="1" type="ORF">RHRU231_930154</name>
</gene>
<evidence type="ECO:0000313" key="1">
    <source>
        <dbReference type="EMBL" id="CDZ92275.1"/>
    </source>
</evidence>
<organism evidence="1 2">
    <name type="scientific">Rhodococcus ruber</name>
    <dbReference type="NCBI Taxonomy" id="1830"/>
    <lineage>
        <taxon>Bacteria</taxon>
        <taxon>Bacillati</taxon>
        <taxon>Actinomycetota</taxon>
        <taxon>Actinomycetes</taxon>
        <taxon>Mycobacteriales</taxon>
        <taxon>Nocardiaceae</taxon>
        <taxon>Rhodococcus</taxon>
    </lineage>
</organism>
<sequence length="86" mass="9484">MSHQHHGKKPYLTAAHAIVDARMLSIQSGEDCIAYPCEYCEHWHVGHFQHLRTQIGTVHPGLRERLADRIAGHATAGKEFAGAGTT</sequence>
<proteinExistence type="predicted"/>
<protein>
    <submittedName>
        <fullName evidence="1">Uncharacterized protein</fullName>
    </submittedName>
</protein>
<dbReference type="RefSeq" id="WP_040275429.1">
    <property type="nucleotide sequence ID" value="NZ_JABFDS010000001.1"/>
</dbReference>
<name>A0A098BVL8_9NOCA</name>
<accession>A0A098BVL8</accession>
<evidence type="ECO:0000313" key="2">
    <source>
        <dbReference type="Proteomes" id="UP000042997"/>
    </source>
</evidence>
<dbReference type="EMBL" id="CCSD01000109">
    <property type="protein sequence ID" value="CDZ92275.1"/>
    <property type="molecule type" value="Genomic_DNA"/>
</dbReference>